<dbReference type="Proteomes" id="UP001179858">
    <property type="component" value="Chromosome"/>
</dbReference>
<dbReference type="RefSeq" id="WP_280102909.1">
    <property type="nucleotide sequence ID" value="NZ_CP122959.1"/>
</dbReference>
<protein>
    <submittedName>
        <fullName evidence="2">Zinc ribbon domain-containing protein</fullName>
    </submittedName>
</protein>
<proteinExistence type="predicted"/>
<accession>A0AAF0GN77</accession>
<organism evidence="2 3">
    <name type="scientific">Latilactobacillus sakei</name>
    <name type="common">Lactobacillus sakei</name>
    <dbReference type="NCBI Taxonomy" id="1599"/>
    <lineage>
        <taxon>Bacteria</taxon>
        <taxon>Bacillati</taxon>
        <taxon>Bacillota</taxon>
        <taxon>Bacilli</taxon>
        <taxon>Lactobacillales</taxon>
        <taxon>Lactobacillaceae</taxon>
        <taxon>Latilactobacillus</taxon>
    </lineage>
</organism>
<dbReference type="AlphaFoldDB" id="A0AAF0GN77"/>
<dbReference type="Pfam" id="PF13240">
    <property type="entry name" value="Zn_Ribbon_1"/>
    <property type="match status" value="1"/>
</dbReference>
<sequence length="244" mass="27685">MQKYCANCGTELSEQAKFCTNCGQKQPTVKEIQRAIATKPIEVQDEQTSTTDVVADSPEVMVISEQREKDQVNEQDSDQLQQTLSDGNVDSSVTDTLLGLVAKGGLDVGPLMRERAVIDRKIELGYSDNPNNFVYVATPIDWSDLITISGLTGMKSQHYIMSFEADGILLMGCIGMTKFNDDNHFIKNSDVTKMDVEKYPITNEWDHMYLEINNQQLELLVQRPTFSVIKWHRRNFKKVLTYTM</sequence>
<reference evidence="2" key="1">
    <citation type="submission" date="2023-04" db="EMBL/GenBank/DDBJ databases">
        <title>Novel strain of Lactilactobacillus sakei and use thereof.</title>
        <authorList>
            <person name="Kim S.Y."/>
        </authorList>
    </citation>
    <scope>NUCLEOTIDE SEQUENCE</scope>
    <source>
        <strain evidence="2">HUP1</strain>
    </source>
</reference>
<feature type="domain" description="Zinc-ribbon" evidence="1">
    <location>
        <begin position="4"/>
        <end position="25"/>
    </location>
</feature>
<dbReference type="InterPro" id="IPR026870">
    <property type="entry name" value="Zinc_ribbon_dom"/>
</dbReference>
<evidence type="ECO:0000313" key="2">
    <source>
        <dbReference type="EMBL" id="WGI19237.1"/>
    </source>
</evidence>
<gene>
    <name evidence="2" type="ORF">QBD03_00385</name>
</gene>
<dbReference type="EMBL" id="CP122959">
    <property type="protein sequence ID" value="WGI19237.1"/>
    <property type="molecule type" value="Genomic_DNA"/>
</dbReference>
<name>A0AAF0GN77_LATSK</name>
<evidence type="ECO:0000313" key="3">
    <source>
        <dbReference type="Proteomes" id="UP001179858"/>
    </source>
</evidence>
<evidence type="ECO:0000259" key="1">
    <source>
        <dbReference type="Pfam" id="PF13240"/>
    </source>
</evidence>